<dbReference type="PANTHER" id="PTHR32332:SF18">
    <property type="entry name" value="2-NITROPROPANE DIOXYGENASE"/>
    <property type="match status" value="1"/>
</dbReference>
<proteinExistence type="predicted"/>
<keyword evidence="1" id="KW-0503">Monooxygenase</keyword>
<dbReference type="Gene3D" id="3.20.20.70">
    <property type="entry name" value="Aldolase class I"/>
    <property type="match status" value="1"/>
</dbReference>
<dbReference type="SUPFAM" id="SSF51412">
    <property type="entry name" value="Inosine monophosphate dehydrogenase (IMPDH)"/>
    <property type="match status" value="1"/>
</dbReference>
<name>A0ABX7K6U7_9SPHN</name>
<evidence type="ECO:0000313" key="1">
    <source>
        <dbReference type="EMBL" id="QSB43943.1"/>
    </source>
</evidence>
<sequence length="468" mass="51792">MSFKGLKPILYGGREVWPLIEGGKGVAATNHASSGAWAAAGGIGTVSAVNADSYDAEGKIVPQVYDALTRKERHQQLIQYAIDGAVEQVTRAHEIAGGKGAININVLWEMGGAQEVLEGVLERTRGMVTGVTCGAGMPYKLAEIAERFDVHYLPIISSARAFRALWKRSYHKVADLMAAVVYEDPWLAGGHNGLSNAEDPTKPEDPYPRVAALRETMRKEGVSDNVPIVMAGGVWFLREWNDWIDNPELGPIAFQFGTRPLLTEESPIPQGWKDRLREIEPGDVLLHKFSPTGFYSSAVKNPFLYDLMHRSERQIPYSRVEAGVHTVQLDVGVKGKNFWVAPKDRERARGWVAEGYTEALKTPDDTVVFVTPESRAQIREDQAACMGCLSHCGFSSWKDHDDYTTGRLADPRSFCIQKTLQDIAHGGPVDENLMFAGHAAYRFKQDPFYSNNFTPTVKQLVDRILTGD</sequence>
<gene>
    <name evidence="1" type="ORF">IDJ81_11380</name>
</gene>
<accession>A0ABX7K6U7</accession>
<dbReference type="EMBL" id="CP061510">
    <property type="protein sequence ID" value="QSB43943.1"/>
    <property type="molecule type" value="Genomic_DNA"/>
</dbReference>
<protein>
    <submittedName>
        <fullName evidence="1">Nitronate monooxygenase</fullName>
    </submittedName>
</protein>
<dbReference type="Pfam" id="PF03060">
    <property type="entry name" value="NMO"/>
    <property type="match status" value="1"/>
</dbReference>
<keyword evidence="2" id="KW-1185">Reference proteome</keyword>
<dbReference type="PANTHER" id="PTHR32332">
    <property type="entry name" value="2-NITROPROPANE DIOXYGENASE"/>
    <property type="match status" value="1"/>
</dbReference>
<dbReference type="RefSeq" id="WP_205441210.1">
    <property type="nucleotide sequence ID" value="NZ_CP061510.1"/>
</dbReference>
<reference evidence="1 2" key="1">
    <citation type="submission" date="2020-09" db="EMBL/GenBank/DDBJ databases">
        <title>Complete genome sequence of altererythrobacter flavus SS-21NJ, isolated from Dongying oil sludge in Shandong province.</title>
        <authorList>
            <person name="Sun S."/>
            <person name="Zhang Z."/>
        </authorList>
    </citation>
    <scope>NUCLEOTIDE SEQUENCE [LARGE SCALE GENOMIC DNA]</scope>
    <source>
        <strain evidence="1 2">SS-21NJ</strain>
    </source>
</reference>
<keyword evidence="1" id="KW-0560">Oxidoreductase</keyword>
<dbReference type="Proteomes" id="UP000663637">
    <property type="component" value="Chromosome"/>
</dbReference>
<evidence type="ECO:0000313" key="2">
    <source>
        <dbReference type="Proteomes" id="UP000663637"/>
    </source>
</evidence>
<dbReference type="GO" id="GO:0004497">
    <property type="term" value="F:monooxygenase activity"/>
    <property type="evidence" value="ECO:0007669"/>
    <property type="project" value="UniProtKB-KW"/>
</dbReference>
<organism evidence="1 2">
    <name type="scientific">Tsuneonella flava</name>
    <dbReference type="NCBI Taxonomy" id="2055955"/>
    <lineage>
        <taxon>Bacteria</taxon>
        <taxon>Pseudomonadati</taxon>
        <taxon>Pseudomonadota</taxon>
        <taxon>Alphaproteobacteria</taxon>
        <taxon>Sphingomonadales</taxon>
        <taxon>Erythrobacteraceae</taxon>
        <taxon>Tsuneonella</taxon>
    </lineage>
</organism>
<dbReference type="InterPro" id="IPR013785">
    <property type="entry name" value="Aldolase_TIM"/>
</dbReference>